<dbReference type="Proteomes" id="UP000509414">
    <property type="component" value="Chromosome"/>
</dbReference>
<accession>A0A7H9CHW9</accession>
<organism evidence="1 2">
    <name type="scientific">Candidatus Campylobacter infans</name>
    <dbReference type="NCBI Taxonomy" id="2561898"/>
    <lineage>
        <taxon>Bacteria</taxon>
        <taxon>Pseudomonadati</taxon>
        <taxon>Campylobacterota</taxon>
        <taxon>Epsilonproteobacteria</taxon>
        <taxon>Campylobacterales</taxon>
        <taxon>Campylobacteraceae</taxon>
        <taxon>Campylobacter</taxon>
    </lineage>
</organism>
<evidence type="ECO:0000313" key="1">
    <source>
        <dbReference type="EMBL" id="QLI05703.1"/>
    </source>
</evidence>
<dbReference type="KEGG" id="cinf:CINF_1216"/>
<protein>
    <submittedName>
        <fullName evidence="1">Uncharacterized protein</fullName>
    </submittedName>
</protein>
<gene>
    <name evidence="1" type="ORF">CINF_1216</name>
</gene>
<evidence type="ECO:0000313" key="2">
    <source>
        <dbReference type="Proteomes" id="UP000509414"/>
    </source>
</evidence>
<keyword evidence="2" id="KW-1185">Reference proteome</keyword>
<reference evidence="1 2" key="1">
    <citation type="submission" date="2020-02" db="EMBL/GenBank/DDBJ databases">
        <title>Complete genome sequence of the novel Campylobacter species Candidatus Campylobacter infans.</title>
        <authorList>
            <person name="Duim B."/>
            <person name="Zomer A."/>
            <person name="van der Graaf L."/>
            <person name="Wagenaar J."/>
        </authorList>
    </citation>
    <scope>NUCLEOTIDE SEQUENCE [LARGE SCALE GENOMIC DNA]</scope>
    <source>
        <strain evidence="1 2">19S00001</strain>
    </source>
</reference>
<dbReference type="AlphaFoldDB" id="A0A7H9CHW9"/>
<sequence length="75" mass="8574">MYREPYNRLVYRLELISDDISCYFENGDTDELRSSIANLLDLVASANSYGKVLAYESQKQNSLISNDNKVGVYVK</sequence>
<proteinExistence type="predicted"/>
<dbReference type="RefSeq" id="WP_179974882.1">
    <property type="nucleotide sequence ID" value="NZ_CP049075.1"/>
</dbReference>
<name>A0A7H9CHW9_9BACT</name>
<dbReference type="EMBL" id="CP049075">
    <property type="protein sequence ID" value="QLI05703.1"/>
    <property type="molecule type" value="Genomic_DNA"/>
</dbReference>